<dbReference type="PRINTS" id="PR00111">
    <property type="entry name" value="ABHYDROLASE"/>
</dbReference>
<protein>
    <submittedName>
        <fullName evidence="3">Alpha/beta fold hydrolase</fullName>
    </submittedName>
</protein>
<dbReference type="InterPro" id="IPR029058">
    <property type="entry name" value="AB_hydrolase_fold"/>
</dbReference>
<dbReference type="PANTHER" id="PTHR43798:SF31">
    <property type="entry name" value="AB HYDROLASE SUPERFAMILY PROTEIN YCLE"/>
    <property type="match status" value="1"/>
</dbReference>
<dbReference type="Gene3D" id="3.40.50.1820">
    <property type="entry name" value="alpha/beta hydrolase"/>
    <property type="match status" value="1"/>
</dbReference>
<evidence type="ECO:0000256" key="1">
    <source>
        <dbReference type="ARBA" id="ARBA00022801"/>
    </source>
</evidence>
<evidence type="ECO:0000259" key="2">
    <source>
        <dbReference type="Pfam" id="PF00561"/>
    </source>
</evidence>
<dbReference type="EMBL" id="CP069127">
    <property type="protein sequence ID" value="QRG69539.1"/>
    <property type="molecule type" value="Genomic_DNA"/>
</dbReference>
<sequence length="260" mass="28227">MNQAITLPNGDQMTALILGEGPPLLCLHAPCIGSINFCFQRPLADSYTLVIPDLPGHGQSSPRPTPYSIEDLAQTLHALMNELGLERPFILGYSQGASIALAYALCFPAEVQGLILVGAYSEVNDFYLHGRFYMAQTMASMHGVPLLARSIASSHIDDPDLREEWITHASLTDAATLKQLYTAGHAYNCTERLPEVHVPTLLVYGELDKHMHAYGQLLSKGLPQAQVAMIPGVAHQVVTKAAADLNRLCREFTYAKTGGS</sequence>
<evidence type="ECO:0000313" key="4">
    <source>
        <dbReference type="Proteomes" id="UP000596248"/>
    </source>
</evidence>
<gene>
    <name evidence="3" type="ORF">JNE38_10650</name>
</gene>
<accession>A0ABX7FUZ1</accession>
<proteinExistence type="predicted"/>
<dbReference type="Proteomes" id="UP000596248">
    <property type="component" value="Chromosome"/>
</dbReference>
<name>A0ABX7FUZ1_BRECH</name>
<keyword evidence="4" id="KW-1185">Reference proteome</keyword>
<feature type="domain" description="AB hydrolase-1" evidence="2">
    <location>
        <begin position="22"/>
        <end position="235"/>
    </location>
</feature>
<dbReference type="InterPro" id="IPR050266">
    <property type="entry name" value="AB_hydrolase_sf"/>
</dbReference>
<dbReference type="PANTHER" id="PTHR43798">
    <property type="entry name" value="MONOACYLGLYCEROL LIPASE"/>
    <property type="match status" value="1"/>
</dbReference>
<dbReference type="Pfam" id="PF00561">
    <property type="entry name" value="Abhydrolase_1"/>
    <property type="match status" value="1"/>
</dbReference>
<organism evidence="3 4">
    <name type="scientific">Brevibacillus choshinensis</name>
    <dbReference type="NCBI Taxonomy" id="54911"/>
    <lineage>
        <taxon>Bacteria</taxon>
        <taxon>Bacillati</taxon>
        <taxon>Bacillota</taxon>
        <taxon>Bacilli</taxon>
        <taxon>Bacillales</taxon>
        <taxon>Paenibacillaceae</taxon>
        <taxon>Brevibacillus</taxon>
    </lineage>
</organism>
<dbReference type="SUPFAM" id="SSF53474">
    <property type="entry name" value="alpha/beta-Hydrolases"/>
    <property type="match status" value="1"/>
</dbReference>
<dbReference type="InterPro" id="IPR000073">
    <property type="entry name" value="AB_hydrolase_1"/>
</dbReference>
<dbReference type="GO" id="GO:0016787">
    <property type="term" value="F:hydrolase activity"/>
    <property type="evidence" value="ECO:0007669"/>
    <property type="project" value="UniProtKB-KW"/>
</dbReference>
<reference evidence="3 4" key="1">
    <citation type="submission" date="2021-01" db="EMBL/GenBank/DDBJ databases">
        <title>Identification of strong promoters based on the transcriptome of Brevibacillus choshinensis.</title>
        <authorList>
            <person name="Yao D."/>
            <person name="Zhang K."/>
            <person name="Wu J."/>
        </authorList>
    </citation>
    <scope>NUCLEOTIDE SEQUENCE [LARGE SCALE GENOMIC DNA]</scope>
    <source>
        <strain evidence="3 4">HPD31-SP3</strain>
    </source>
</reference>
<evidence type="ECO:0000313" key="3">
    <source>
        <dbReference type="EMBL" id="QRG69539.1"/>
    </source>
</evidence>
<dbReference type="RefSeq" id="WP_203356528.1">
    <property type="nucleotide sequence ID" value="NZ_CP069127.1"/>
</dbReference>
<keyword evidence="1 3" id="KW-0378">Hydrolase</keyword>